<feature type="compositionally biased region" description="Pro residues" evidence="2">
    <location>
        <begin position="312"/>
        <end position="326"/>
    </location>
</feature>
<dbReference type="InterPro" id="IPR008979">
    <property type="entry name" value="Galactose-bd-like_sf"/>
</dbReference>
<feature type="domain" description="CBM6" evidence="4">
    <location>
        <begin position="178"/>
        <end position="306"/>
    </location>
</feature>
<evidence type="ECO:0000256" key="1">
    <source>
        <dbReference type="ARBA" id="ARBA00022729"/>
    </source>
</evidence>
<dbReference type="SMART" id="SM00606">
    <property type="entry name" value="CBD_IV"/>
    <property type="match status" value="2"/>
</dbReference>
<proteinExistence type="predicted"/>
<comment type="caution">
    <text evidence="5">The sequence shown here is derived from an EMBL/GenBank/DDBJ whole genome shotgun (WGS) entry which is preliminary data.</text>
</comment>
<accession>A0ABW2GRV5</accession>
<organism evidence="5 6">
    <name type="scientific">Catellatospora aurea</name>
    <dbReference type="NCBI Taxonomy" id="1337874"/>
    <lineage>
        <taxon>Bacteria</taxon>
        <taxon>Bacillati</taxon>
        <taxon>Actinomycetota</taxon>
        <taxon>Actinomycetes</taxon>
        <taxon>Micromonosporales</taxon>
        <taxon>Micromonosporaceae</taxon>
        <taxon>Catellatospora</taxon>
    </lineage>
</organism>
<protein>
    <submittedName>
        <fullName evidence="5">Carbohydrate-binding protein</fullName>
    </submittedName>
</protein>
<dbReference type="RefSeq" id="WP_376805581.1">
    <property type="nucleotide sequence ID" value="NZ_JBHTAC010000005.1"/>
</dbReference>
<evidence type="ECO:0000313" key="6">
    <source>
        <dbReference type="Proteomes" id="UP001596392"/>
    </source>
</evidence>
<dbReference type="InterPro" id="IPR051816">
    <property type="entry name" value="Glycosyl_Hydrolase_31"/>
</dbReference>
<feature type="domain" description="CBM6" evidence="4">
    <location>
        <begin position="42"/>
        <end position="170"/>
    </location>
</feature>
<evidence type="ECO:0000313" key="5">
    <source>
        <dbReference type="EMBL" id="MFC7242148.1"/>
    </source>
</evidence>
<evidence type="ECO:0000259" key="4">
    <source>
        <dbReference type="PROSITE" id="PS51175"/>
    </source>
</evidence>
<dbReference type="PANTHER" id="PTHR43863:SF2">
    <property type="entry name" value="MALTASE-GLUCOAMYLASE"/>
    <property type="match status" value="1"/>
</dbReference>
<dbReference type="SMART" id="SM00710">
    <property type="entry name" value="PbH1"/>
    <property type="match status" value="9"/>
</dbReference>
<feature type="domain" description="CBM6" evidence="4">
    <location>
        <begin position="328"/>
        <end position="450"/>
    </location>
</feature>
<dbReference type="InterPro" id="IPR055149">
    <property type="entry name" value="Agl_cat_D2"/>
</dbReference>
<dbReference type="InterPro" id="IPR033801">
    <property type="entry name" value="CBM6-CBM35-CBM36-like_1"/>
</dbReference>
<dbReference type="InterPro" id="IPR006311">
    <property type="entry name" value="TAT_signal"/>
</dbReference>
<dbReference type="CDD" id="cd04083">
    <property type="entry name" value="CBM35_Lmo2446-like"/>
    <property type="match status" value="2"/>
</dbReference>
<dbReference type="Gene3D" id="2.160.20.10">
    <property type="entry name" value="Single-stranded right-handed beta-helix, Pectin lyase-like"/>
    <property type="match status" value="1"/>
</dbReference>
<sequence>MTLHHRTASRIPARTLLAALAAAVLTLGAGLLTALPAAAATTTYQAESAARSGGTVVATDHTGYTGSGFVGGYTDGNKGNANLTFTVNVSGTANRTLTLRYANGTTATKTLSLYVNGSKIKQISLNATANWDTWGTQVETVSLANGDSTVAYKFDSADSGNVNLDSLTVADFAAPPAGQYEAESASLSGGATVATDHPGYTGSGFVGGYTDGNKGNAKTSFTVNVASAGTATVTVRYANGTGANMTLSLYVNGGKLRQITLPATANWDTWGTIAESVSLNAGNNTVALKFDSTDSGNINLDNITVSGTTQPSPTPTPSTSPTPPPTGMSYELETGFIAGGTSTATGTGGYTGTGYVTGLTTAGARVIRTVNATTAGATTVTLRYTNTNGAARTVSVYVNDLKTGQLSLPAGSGWLTAAQSLTLRAGLNIIAYQYDSGDSGNVLLDNVTVGSGTALATRGATLPYTVYEAESGSTNASLIGPNRAYLSEPSEASGRRAVKLSSTGQYVQVTLTKPANAFVIRYSIPDNAAGTGNTNPLALYAGGTKIQDVTLSSVYSWVYGAYPYNNNPAGGEPHRFFDDVRVLLGTTYPAGTVIKLQKDATSSASYYTIDLIEAEVAPAALSAPADYLTVTSYGAVANDAGDDTNAFNSAIAAAQSQGKGLWVPAGTFVTNARLNIQNVSLRGAGVWHTVIKGTNGKGGFFATGSNVRLADFTLAGDVRYRDDSAFDAGIEGNFGTGSLVSNVWIEHTKVGMWPSTGTNGLYVVGTRMRDIFADGVNVNGGATNVRVDQSTLRNTGDDALAMWSNSAPVTNSAFAFNTVALPMLANGAAIYGGNGNRIEDNLISDSVYAGSGIAISTWHGALPFSNTTTVARNTLTRTSSFERNWNSALGGLWIYAEATDITAPVQVLDVDIIDSTYQGILLSFQRTITNLTLDHVTVNGAGTYGIELNAAGSAYVTYVTVSGAASGGLINRLGYTLNRGPGNSGF</sequence>
<dbReference type="Proteomes" id="UP001596392">
    <property type="component" value="Unassembled WGS sequence"/>
</dbReference>
<dbReference type="InterPro" id="IPR012334">
    <property type="entry name" value="Pectin_lyas_fold"/>
</dbReference>
<dbReference type="InterPro" id="IPR006584">
    <property type="entry name" value="Cellulose-bd_IV"/>
</dbReference>
<dbReference type="PROSITE" id="PS51318">
    <property type="entry name" value="TAT"/>
    <property type="match status" value="1"/>
</dbReference>
<feature type="region of interest" description="Disordered" evidence="2">
    <location>
        <begin position="302"/>
        <end position="330"/>
    </location>
</feature>
<dbReference type="EMBL" id="JBHTAC010000005">
    <property type="protein sequence ID" value="MFC7242148.1"/>
    <property type="molecule type" value="Genomic_DNA"/>
</dbReference>
<evidence type="ECO:0000256" key="3">
    <source>
        <dbReference type="SAM" id="SignalP"/>
    </source>
</evidence>
<evidence type="ECO:0000256" key="2">
    <source>
        <dbReference type="SAM" id="MobiDB-lite"/>
    </source>
</evidence>
<keyword evidence="1 3" id="KW-0732">Signal</keyword>
<dbReference type="InterPro" id="IPR006626">
    <property type="entry name" value="PbH1"/>
</dbReference>
<dbReference type="InterPro" id="IPR005084">
    <property type="entry name" value="CBM6"/>
</dbReference>
<dbReference type="Pfam" id="PF22816">
    <property type="entry name" value="CatAgl_D2"/>
    <property type="match status" value="1"/>
</dbReference>
<feature type="chain" id="PRO_5046321841" evidence="3">
    <location>
        <begin position="40"/>
        <end position="986"/>
    </location>
</feature>
<dbReference type="Pfam" id="PF22815">
    <property type="entry name" value="CatAgl_D1"/>
    <property type="match status" value="1"/>
</dbReference>
<dbReference type="Pfam" id="PF03422">
    <property type="entry name" value="CBM_6"/>
    <property type="match status" value="2"/>
</dbReference>
<reference evidence="6" key="1">
    <citation type="journal article" date="2019" name="Int. J. Syst. Evol. Microbiol.">
        <title>The Global Catalogue of Microorganisms (GCM) 10K type strain sequencing project: providing services to taxonomists for standard genome sequencing and annotation.</title>
        <authorList>
            <consortium name="The Broad Institute Genomics Platform"/>
            <consortium name="The Broad Institute Genome Sequencing Center for Infectious Disease"/>
            <person name="Wu L."/>
            <person name="Ma J."/>
        </authorList>
    </citation>
    <scope>NUCLEOTIDE SEQUENCE [LARGE SCALE GENOMIC DNA]</scope>
    <source>
        <strain evidence="6">CGMCC 1.9106</strain>
    </source>
</reference>
<feature type="signal peptide" evidence="3">
    <location>
        <begin position="1"/>
        <end position="39"/>
    </location>
</feature>
<keyword evidence="6" id="KW-1185">Reference proteome</keyword>
<dbReference type="SUPFAM" id="SSF49785">
    <property type="entry name" value="Galactose-binding domain-like"/>
    <property type="match status" value="3"/>
</dbReference>
<name>A0ABW2GRV5_9ACTN</name>
<dbReference type="Gene3D" id="2.60.120.260">
    <property type="entry name" value="Galactose-binding domain-like"/>
    <property type="match status" value="4"/>
</dbReference>
<dbReference type="PROSITE" id="PS51175">
    <property type="entry name" value="CBM6"/>
    <property type="match status" value="3"/>
</dbReference>
<gene>
    <name evidence="5" type="ORF">ACFQO7_06600</name>
</gene>
<dbReference type="CDD" id="cd14490">
    <property type="entry name" value="CBM6-CBM35-CBM36_like_1"/>
    <property type="match status" value="1"/>
</dbReference>
<dbReference type="SUPFAM" id="SSF51126">
    <property type="entry name" value="Pectin lyase-like"/>
    <property type="match status" value="1"/>
</dbReference>
<dbReference type="InterPro" id="IPR011050">
    <property type="entry name" value="Pectin_lyase_fold/virulence"/>
</dbReference>
<dbReference type="PANTHER" id="PTHR43863">
    <property type="entry name" value="HYDROLASE, PUTATIVE (AFU_ORTHOLOGUE AFUA_1G03140)-RELATED"/>
    <property type="match status" value="1"/>
</dbReference>